<dbReference type="Proteomes" id="UP000322927">
    <property type="component" value="Chromosome"/>
</dbReference>
<dbReference type="RefSeq" id="WP_150215200.1">
    <property type="nucleotide sequence ID" value="NZ_CP029192.1"/>
</dbReference>
<organism evidence="1 2">
    <name type="scientific">Streptomyces venezuelae</name>
    <dbReference type="NCBI Taxonomy" id="54571"/>
    <lineage>
        <taxon>Bacteria</taxon>
        <taxon>Bacillati</taxon>
        <taxon>Actinomycetota</taxon>
        <taxon>Actinomycetes</taxon>
        <taxon>Kitasatosporales</taxon>
        <taxon>Streptomycetaceae</taxon>
        <taxon>Streptomyces</taxon>
    </lineage>
</organism>
<proteinExistence type="predicted"/>
<name>A0A5P2BRH3_STRVZ</name>
<sequence>MRARLARAGTVVGGTVAAGLMAVTAAVAAGPPMPDFRGRTLTDVHSAVGWRTRVDAADLSGFRRHVLWPANWKVCTQSPAPGQRLDGETITLGVVKTGERCPRT</sequence>
<accession>A0A5P2BRH3</accession>
<protein>
    <recommendedName>
        <fullName evidence="3">PASTA domain-containing protein</fullName>
    </recommendedName>
</protein>
<reference evidence="1 2" key="1">
    <citation type="submission" date="2018-05" db="EMBL/GenBank/DDBJ databases">
        <title>Streptomyces venezuelae.</title>
        <authorList>
            <person name="Kim W."/>
            <person name="Lee N."/>
            <person name="Cho B.-K."/>
        </authorList>
    </citation>
    <scope>NUCLEOTIDE SEQUENCE [LARGE SCALE GENOMIC DNA]</scope>
    <source>
        <strain evidence="1 2">ATCC 14584</strain>
    </source>
</reference>
<dbReference type="AlphaFoldDB" id="A0A5P2BRH3"/>
<dbReference type="EMBL" id="CP029192">
    <property type="protein sequence ID" value="QES33044.1"/>
    <property type="molecule type" value="Genomic_DNA"/>
</dbReference>
<evidence type="ECO:0000313" key="2">
    <source>
        <dbReference type="Proteomes" id="UP000322927"/>
    </source>
</evidence>
<dbReference type="OrthoDB" id="4335972at2"/>
<evidence type="ECO:0000313" key="1">
    <source>
        <dbReference type="EMBL" id="QES33044.1"/>
    </source>
</evidence>
<evidence type="ECO:0008006" key="3">
    <source>
        <dbReference type="Google" id="ProtNLM"/>
    </source>
</evidence>
<gene>
    <name evidence="1" type="ORF">DEJ48_06200</name>
</gene>